<dbReference type="SUPFAM" id="SSF51735">
    <property type="entry name" value="NAD(P)-binding Rossmann-fold domains"/>
    <property type="match status" value="1"/>
</dbReference>
<proteinExistence type="predicted"/>
<protein>
    <submittedName>
        <fullName evidence="2">SDR family NAD(P)-dependent oxidoreductase</fullName>
    </submittedName>
</protein>
<dbReference type="InterPro" id="IPR036291">
    <property type="entry name" value="NAD(P)-bd_dom_sf"/>
</dbReference>
<dbReference type="PANTHER" id="PTHR47129:SF1">
    <property type="entry name" value="NMRA-LIKE DOMAIN-CONTAINING PROTEIN"/>
    <property type="match status" value="1"/>
</dbReference>
<dbReference type="PANTHER" id="PTHR47129">
    <property type="entry name" value="QUINONE OXIDOREDUCTASE 2"/>
    <property type="match status" value="1"/>
</dbReference>
<dbReference type="Proteomes" id="UP000251205">
    <property type="component" value="Unassembled WGS sequence"/>
</dbReference>
<dbReference type="RefSeq" id="WP_112345345.1">
    <property type="nucleotide sequence ID" value="NZ_QMKK01000056.1"/>
</dbReference>
<dbReference type="Gene3D" id="3.90.25.10">
    <property type="entry name" value="UDP-galactose 4-epimerase, domain 1"/>
    <property type="match status" value="1"/>
</dbReference>
<gene>
    <name evidence="2" type="ORF">DQ393_29990</name>
</gene>
<reference evidence="2 3" key="1">
    <citation type="submission" date="2018-06" db="EMBL/GenBank/DDBJ databases">
        <title>Whole Genome Sequence of an efficient microsymbiont, Rhizobium tropici.</title>
        <authorList>
            <person name="Srinivasan R."/>
            <person name="Singh H.V."/>
            <person name="Srivastava R."/>
            <person name="Kumari B."/>
            <person name="Radhakrishna A."/>
        </authorList>
    </citation>
    <scope>NUCLEOTIDE SEQUENCE [LARGE SCALE GENOMIC DNA]</scope>
    <source>
        <strain evidence="2 3">IGFRI Rhizo-19</strain>
    </source>
</reference>
<evidence type="ECO:0000313" key="3">
    <source>
        <dbReference type="Proteomes" id="UP000251205"/>
    </source>
</evidence>
<feature type="domain" description="NmrA-like" evidence="1">
    <location>
        <begin position="2"/>
        <end position="244"/>
    </location>
</feature>
<accession>A0A329Y7A0</accession>
<dbReference type="EMBL" id="QMKK01000056">
    <property type="protein sequence ID" value="RAX37914.1"/>
    <property type="molecule type" value="Genomic_DNA"/>
</dbReference>
<dbReference type="Pfam" id="PF05368">
    <property type="entry name" value="NmrA"/>
    <property type="match status" value="1"/>
</dbReference>
<dbReference type="AlphaFoldDB" id="A0A329Y7A0"/>
<evidence type="ECO:0000313" key="2">
    <source>
        <dbReference type="EMBL" id="RAX37914.1"/>
    </source>
</evidence>
<dbReference type="OrthoDB" id="7771794at2"/>
<evidence type="ECO:0000259" key="1">
    <source>
        <dbReference type="Pfam" id="PF05368"/>
    </source>
</evidence>
<dbReference type="Gene3D" id="3.40.50.720">
    <property type="entry name" value="NAD(P)-binding Rossmann-like Domain"/>
    <property type="match status" value="1"/>
</dbReference>
<name>A0A329Y7A0_RHITR</name>
<organism evidence="2 3">
    <name type="scientific">Rhizobium tropici</name>
    <dbReference type="NCBI Taxonomy" id="398"/>
    <lineage>
        <taxon>Bacteria</taxon>
        <taxon>Pseudomonadati</taxon>
        <taxon>Pseudomonadota</taxon>
        <taxon>Alphaproteobacteria</taxon>
        <taxon>Hyphomicrobiales</taxon>
        <taxon>Rhizobiaceae</taxon>
        <taxon>Rhizobium/Agrobacterium group</taxon>
        <taxon>Rhizobium</taxon>
    </lineage>
</organism>
<dbReference type="InterPro" id="IPR052718">
    <property type="entry name" value="NmrA-type_oxidoreductase"/>
</dbReference>
<dbReference type="InterPro" id="IPR008030">
    <property type="entry name" value="NmrA-like"/>
</dbReference>
<comment type="caution">
    <text evidence="2">The sequence shown here is derived from an EMBL/GenBank/DDBJ whole genome shotgun (WGS) entry which is preliminary data.</text>
</comment>
<sequence>MLVAVTAASGQLGHKVINRLRQMMPSSDIVAVVRNSARAADLGVTARTADYNDPNALRSAFNGIERLLIISSSSDFGMRTVEHANVVHAAKQAGVKHLAYTSLLHADNWNLPIAEDHKATEDLIRSIGIPFAILRNGWYWDNHTRAAVAALRHGILLDSVGDARISWASRTDLADAAAVALLAPRLADQTYELAGDQSYTLTDLVDEVARQSGKPLRYRDVSESELAAFFQGVGMPAGFASMLAETNAKGLRSGLLRDDSATLSKLIGRPTTTLESAVADALQPS</sequence>